<dbReference type="EMBL" id="QRHG01000031">
    <property type="protein sequence ID" value="RHF58446.1"/>
    <property type="molecule type" value="Genomic_DNA"/>
</dbReference>
<dbReference type="Proteomes" id="UP000284902">
    <property type="component" value="Unassembled WGS sequence"/>
</dbReference>
<comment type="caution">
    <text evidence="1">The sequence shown here is derived from an EMBL/GenBank/DDBJ whole genome shotgun (WGS) entry which is preliminary data.</text>
</comment>
<reference evidence="3 4" key="1">
    <citation type="submission" date="2018-08" db="EMBL/GenBank/DDBJ databases">
        <title>A genome reference for cultivated species of the human gut microbiota.</title>
        <authorList>
            <person name="Zou Y."/>
            <person name="Xue W."/>
            <person name="Luo G."/>
        </authorList>
    </citation>
    <scope>NUCLEOTIDE SEQUENCE [LARGE SCALE GENOMIC DNA]</scope>
    <source>
        <strain evidence="2 4">AM25-1LB</strain>
        <strain evidence="1 3">TF11-7</strain>
    </source>
</reference>
<dbReference type="EMBL" id="QSQN01000008">
    <property type="protein sequence ID" value="RGK41437.1"/>
    <property type="molecule type" value="Genomic_DNA"/>
</dbReference>
<accession>A0A3E4LVK2</accession>
<sequence>MEYWKEIFKDMIQEDYYEVKLINGEEYGLIIKFQGKYNAFSVKFGEVKAVRMIDEGIVQTDIYSENEVQKYKKEKFKNMIYEVVGGQFKDEIKSIADGYLDVMDVKHYVIVTMNYNIDIISEGEPEIEIKS</sequence>
<evidence type="ECO:0000313" key="1">
    <source>
        <dbReference type="EMBL" id="RGK41437.1"/>
    </source>
</evidence>
<evidence type="ECO:0000313" key="2">
    <source>
        <dbReference type="EMBL" id="RHF58446.1"/>
    </source>
</evidence>
<organism evidence="1 3">
    <name type="scientific">[Ruminococcus] lactaris</name>
    <dbReference type="NCBI Taxonomy" id="46228"/>
    <lineage>
        <taxon>Bacteria</taxon>
        <taxon>Bacillati</taxon>
        <taxon>Bacillota</taxon>
        <taxon>Clostridia</taxon>
        <taxon>Lachnospirales</taxon>
        <taxon>Lachnospiraceae</taxon>
        <taxon>Mediterraneibacter</taxon>
    </lineage>
</organism>
<evidence type="ECO:0000313" key="4">
    <source>
        <dbReference type="Proteomes" id="UP000284902"/>
    </source>
</evidence>
<protein>
    <submittedName>
        <fullName evidence="1">Uncharacterized protein</fullName>
    </submittedName>
</protein>
<name>A0A3E4LVK2_9FIRM</name>
<evidence type="ECO:0000313" key="3">
    <source>
        <dbReference type="Proteomes" id="UP000260793"/>
    </source>
</evidence>
<proteinExistence type="predicted"/>
<dbReference type="Proteomes" id="UP000260793">
    <property type="component" value="Unassembled WGS sequence"/>
</dbReference>
<dbReference type="AlphaFoldDB" id="A0A3E4LVK2"/>
<dbReference type="RefSeq" id="WP_117687811.1">
    <property type="nucleotide sequence ID" value="NZ_DXNI01000053.1"/>
</dbReference>
<gene>
    <name evidence="2" type="ORF">DW672_10600</name>
    <name evidence="1" type="ORF">DXD17_04015</name>
</gene>